<dbReference type="Proteomes" id="UP001431199">
    <property type="component" value="Unassembled WGS sequence"/>
</dbReference>
<name>A0ABT2LYY8_9FIRM</name>
<evidence type="ECO:0000256" key="1">
    <source>
        <dbReference type="SAM" id="Phobius"/>
    </source>
</evidence>
<protein>
    <recommendedName>
        <fullName evidence="4">ABC-2 family transporter protein</fullName>
    </recommendedName>
</protein>
<dbReference type="RefSeq" id="WP_260978507.1">
    <property type="nucleotide sequence ID" value="NZ_JAODBU010000004.1"/>
</dbReference>
<evidence type="ECO:0000313" key="3">
    <source>
        <dbReference type="Proteomes" id="UP001431199"/>
    </source>
</evidence>
<keyword evidence="3" id="KW-1185">Reference proteome</keyword>
<comment type="caution">
    <text evidence="2">The sequence shown here is derived from an EMBL/GenBank/DDBJ whole genome shotgun (WGS) entry which is preliminary data.</text>
</comment>
<feature type="transmembrane region" description="Helical" evidence="1">
    <location>
        <begin position="213"/>
        <end position="236"/>
    </location>
</feature>
<organism evidence="2 3">
    <name type="scientific">Eubacterium album</name>
    <dbReference type="NCBI Taxonomy" id="2978477"/>
    <lineage>
        <taxon>Bacteria</taxon>
        <taxon>Bacillati</taxon>
        <taxon>Bacillota</taxon>
        <taxon>Clostridia</taxon>
        <taxon>Eubacteriales</taxon>
        <taxon>Eubacteriaceae</taxon>
        <taxon>Eubacterium</taxon>
    </lineage>
</organism>
<feature type="transmembrane region" description="Helical" evidence="1">
    <location>
        <begin position="248"/>
        <end position="266"/>
    </location>
</feature>
<accession>A0ABT2LYY8</accession>
<keyword evidence="1" id="KW-0812">Transmembrane</keyword>
<sequence>MLISSIKIQMSHIFRSKSSVFVALALLFVISVNFLQNMNRNIDAVYVTEMFDITKTLTLSDWSPVGYFFMQYYPLLIVIPTAGAYICDLNNGIDLYMRSRIGIRNYLYGKVISVFLVTLILFTIPFLIEIMLSAVCFSTQSLGDPSGFEYFQTIEQDGKYFLANIYLNNRIIYAVIMSLLFGMVSAILATFNFTITMLPIFKFKIMTYFPIYLLFYIISIFEKVVHLKFATYYAFILRMFEVSTKKNYLVYIIFLLVLLAISIMITEIKIRKNSI</sequence>
<feature type="transmembrane region" description="Helical" evidence="1">
    <location>
        <begin position="171"/>
        <end position="201"/>
    </location>
</feature>
<proteinExistence type="predicted"/>
<keyword evidence="1" id="KW-1133">Transmembrane helix</keyword>
<evidence type="ECO:0000313" key="2">
    <source>
        <dbReference type="EMBL" id="MCT7398490.1"/>
    </source>
</evidence>
<feature type="transmembrane region" description="Helical" evidence="1">
    <location>
        <begin position="68"/>
        <end position="87"/>
    </location>
</feature>
<dbReference type="EMBL" id="JAODBU010000004">
    <property type="protein sequence ID" value="MCT7398490.1"/>
    <property type="molecule type" value="Genomic_DNA"/>
</dbReference>
<keyword evidence="1" id="KW-0472">Membrane</keyword>
<feature type="transmembrane region" description="Helical" evidence="1">
    <location>
        <begin position="107"/>
        <end position="128"/>
    </location>
</feature>
<reference evidence="2" key="1">
    <citation type="submission" date="2022-09" db="EMBL/GenBank/DDBJ databases">
        <title>Eubacterium sp. LFL-14 isolated from human feces.</title>
        <authorList>
            <person name="Liu F."/>
        </authorList>
    </citation>
    <scope>NUCLEOTIDE SEQUENCE</scope>
    <source>
        <strain evidence="2">LFL-14</strain>
    </source>
</reference>
<gene>
    <name evidence="2" type="ORF">N5B56_05230</name>
</gene>
<evidence type="ECO:0008006" key="4">
    <source>
        <dbReference type="Google" id="ProtNLM"/>
    </source>
</evidence>